<comment type="caution">
    <text evidence="1">The sequence shown here is derived from an EMBL/GenBank/DDBJ whole genome shotgun (WGS) entry which is preliminary data.</text>
</comment>
<sequence length="169" mass="18742">MSSTHGLIAGNHGIYFTTTGGGTASDWTRFTFTNDPSYLELYNNCQFKKIAVYSDYTVYICGTDTVNKRAIIFKLDLSNLKYSFAYVGPKNSSLNALAIINSYLFAVGNNGLVLTSSNFTDFTKVETGLSNNLFSVYPKTIRIYGIAGDGVFYINYCKSNSLQISRRLN</sequence>
<evidence type="ECO:0000313" key="2">
    <source>
        <dbReference type="Proteomes" id="UP000808349"/>
    </source>
</evidence>
<proteinExistence type="predicted"/>
<gene>
    <name evidence="1" type="ORF">IPO85_19940</name>
</gene>
<dbReference type="Proteomes" id="UP000808349">
    <property type="component" value="Unassembled WGS sequence"/>
</dbReference>
<name>A0A9D7XJH7_9BACT</name>
<protein>
    <submittedName>
        <fullName evidence="1">Uncharacterized protein</fullName>
    </submittedName>
</protein>
<organism evidence="1 2">
    <name type="scientific">Candidatus Defluviibacterium haderslevense</name>
    <dbReference type="NCBI Taxonomy" id="2981993"/>
    <lineage>
        <taxon>Bacteria</taxon>
        <taxon>Pseudomonadati</taxon>
        <taxon>Bacteroidota</taxon>
        <taxon>Saprospiria</taxon>
        <taxon>Saprospirales</taxon>
        <taxon>Saprospiraceae</taxon>
        <taxon>Candidatus Defluviibacterium</taxon>
    </lineage>
</organism>
<dbReference type="AlphaFoldDB" id="A0A9D7XJH7"/>
<evidence type="ECO:0000313" key="1">
    <source>
        <dbReference type="EMBL" id="MBK9719742.1"/>
    </source>
</evidence>
<accession>A0A9D7XJH7</accession>
<reference evidence="1 2" key="1">
    <citation type="submission" date="2020-10" db="EMBL/GenBank/DDBJ databases">
        <title>Connecting structure to function with the recovery of over 1000 high-quality activated sludge metagenome-assembled genomes encoding full-length rRNA genes using long-read sequencing.</title>
        <authorList>
            <person name="Singleton C.M."/>
            <person name="Petriglieri F."/>
            <person name="Kristensen J.M."/>
            <person name="Kirkegaard R.H."/>
            <person name="Michaelsen T.Y."/>
            <person name="Andersen M.H."/>
            <person name="Karst S.M."/>
            <person name="Dueholm M.S."/>
            <person name="Nielsen P.H."/>
            <person name="Albertsen M."/>
        </authorList>
    </citation>
    <scope>NUCLEOTIDE SEQUENCE [LARGE SCALE GENOMIC DNA]</scope>
    <source>
        <strain evidence="1">Ribe_18-Q3-R11-54_BAT3C.373</strain>
    </source>
</reference>
<dbReference type="EMBL" id="JADKFW010000021">
    <property type="protein sequence ID" value="MBK9719742.1"/>
    <property type="molecule type" value="Genomic_DNA"/>
</dbReference>